<dbReference type="Pfam" id="PF00583">
    <property type="entry name" value="Acetyltransf_1"/>
    <property type="match status" value="1"/>
</dbReference>
<dbReference type="InterPro" id="IPR000182">
    <property type="entry name" value="GNAT_dom"/>
</dbReference>
<protein>
    <submittedName>
        <fullName evidence="4">GNAT family N-acetyltransferase</fullName>
    </submittedName>
</protein>
<accession>A0ABN1QFZ6</accession>
<dbReference type="InterPro" id="IPR050832">
    <property type="entry name" value="Bact_Acetyltransf"/>
</dbReference>
<evidence type="ECO:0000256" key="2">
    <source>
        <dbReference type="ARBA" id="ARBA00023315"/>
    </source>
</evidence>
<reference evidence="4 5" key="1">
    <citation type="journal article" date="2019" name="Int. J. Syst. Evol. Microbiol.">
        <title>The Global Catalogue of Microorganisms (GCM) 10K type strain sequencing project: providing services to taxonomists for standard genome sequencing and annotation.</title>
        <authorList>
            <consortium name="The Broad Institute Genomics Platform"/>
            <consortium name="The Broad Institute Genome Sequencing Center for Infectious Disease"/>
            <person name="Wu L."/>
            <person name="Ma J."/>
        </authorList>
    </citation>
    <scope>NUCLEOTIDE SEQUENCE [LARGE SCALE GENOMIC DNA]</scope>
    <source>
        <strain evidence="4 5">JCM 10977</strain>
    </source>
</reference>
<dbReference type="InterPro" id="IPR016181">
    <property type="entry name" value="Acyl_CoA_acyltransferase"/>
</dbReference>
<dbReference type="Gene3D" id="3.40.630.30">
    <property type="match status" value="1"/>
</dbReference>
<evidence type="ECO:0000313" key="5">
    <source>
        <dbReference type="Proteomes" id="UP001500542"/>
    </source>
</evidence>
<evidence type="ECO:0000256" key="1">
    <source>
        <dbReference type="ARBA" id="ARBA00022679"/>
    </source>
</evidence>
<comment type="caution">
    <text evidence="4">The sequence shown here is derived from an EMBL/GenBank/DDBJ whole genome shotgun (WGS) entry which is preliminary data.</text>
</comment>
<dbReference type="PROSITE" id="PS51186">
    <property type="entry name" value="GNAT"/>
    <property type="match status" value="1"/>
</dbReference>
<sequence length="158" mass="17407">MLKMTSTLIRARTAADLDACVRLLAEVHKNSAYPVNWPADPAGWLSPEEALGCWVLTVDGELAGHLIVTAEGTDTALVERLFVDPRRTRAGFGRRLLEFAIDFAAERGLRLVLDVVDKPDGAVDFYRRTGWREAGRIPIDWGGAEASEMIRFEAPAKA</sequence>
<dbReference type="Proteomes" id="UP001500542">
    <property type="component" value="Unassembled WGS sequence"/>
</dbReference>
<dbReference type="CDD" id="cd04301">
    <property type="entry name" value="NAT_SF"/>
    <property type="match status" value="1"/>
</dbReference>
<evidence type="ECO:0000313" key="4">
    <source>
        <dbReference type="EMBL" id="GAA0941776.1"/>
    </source>
</evidence>
<organism evidence="4 5">
    <name type="scientific">Kribbella koreensis</name>
    <dbReference type="NCBI Taxonomy" id="57909"/>
    <lineage>
        <taxon>Bacteria</taxon>
        <taxon>Bacillati</taxon>
        <taxon>Actinomycetota</taxon>
        <taxon>Actinomycetes</taxon>
        <taxon>Propionibacteriales</taxon>
        <taxon>Kribbellaceae</taxon>
        <taxon>Kribbella</taxon>
    </lineage>
</organism>
<feature type="domain" description="N-acetyltransferase" evidence="3">
    <location>
        <begin position="7"/>
        <end position="154"/>
    </location>
</feature>
<keyword evidence="2" id="KW-0012">Acyltransferase</keyword>
<evidence type="ECO:0000259" key="3">
    <source>
        <dbReference type="PROSITE" id="PS51186"/>
    </source>
</evidence>
<dbReference type="SUPFAM" id="SSF55729">
    <property type="entry name" value="Acyl-CoA N-acyltransferases (Nat)"/>
    <property type="match status" value="1"/>
</dbReference>
<dbReference type="EMBL" id="BAAAHK010000007">
    <property type="protein sequence ID" value="GAA0941776.1"/>
    <property type="molecule type" value="Genomic_DNA"/>
</dbReference>
<gene>
    <name evidence="4" type="ORF">GCM10009554_33680</name>
</gene>
<keyword evidence="1" id="KW-0808">Transferase</keyword>
<keyword evidence="5" id="KW-1185">Reference proteome</keyword>
<proteinExistence type="predicted"/>
<name>A0ABN1QFZ6_9ACTN</name>
<dbReference type="PANTHER" id="PTHR43877">
    <property type="entry name" value="AMINOALKYLPHOSPHONATE N-ACETYLTRANSFERASE-RELATED-RELATED"/>
    <property type="match status" value="1"/>
</dbReference>